<feature type="domain" description="LIM zinc-binding" evidence="7">
    <location>
        <begin position="264"/>
        <end position="347"/>
    </location>
</feature>
<dbReference type="PROSITE" id="PS50023">
    <property type="entry name" value="LIM_DOMAIN_2"/>
    <property type="match status" value="1"/>
</dbReference>
<proteinExistence type="predicted"/>
<dbReference type="GO" id="GO:0046872">
    <property type="term" value="F:metal ion binding"/>
    <property type="evidence" value="ECO:0007669"/>
    <property type="project" value="UniProtKB-KW"/>
</dbReference>
<evidence type="ECO:0000256" key="1">
    <source>
        <dbReference type="ARBA" id="ARBA00022723"/>
    </source>
</evidence>
<feature type="compositionally biased region" description="Polar residues" evidence="6">
    <location>
        <begin position="39"/>
        <end position="53"/>
    </location>
</feature>
<keyword evidence="4 5" id="KW-0440">LIM domain</keyword>
<name>A0A7R9PWW2_9ACAR</name>
<dbReference type="EMBL" id="CAJPIZ010001348">
    <property type="protein sequence ID" value="CAG2103324.1"/>
    <property type="molecule type" value="Genomic_DNA"/>
</dbReference>
<dbReference type="SUPFAM" id="SSF57716">
    <property type="entry name" value="Glucocorticoid receptor-like (DNA-binding domain)"/>
    <property type="match status" value="2"/>
</dbReference>
<dbReference type="PANTHER" id="PTHR24211:SF22">
    <property type="entry name" value="TESTIN"/>
    <property type="match status" value="1"/>
</dbReference>
<protein>
    <recommendedName>
        <fullName evidence="7">LIM zinc-binding domain-containing protein</fullName>
    </recommendedName>
</protein>
<feature type="compositionally biased region" description="Polar residues" evidence="6">
    <location>
        <begin position="680"/>
        <end position="689"/>
    </location>
</feature>
<dbReference type="Proteomes" id="UP000759131">
    <property type="component" value="Unassembled WGS sequence"/>
</dbReference>
<dbReference type="AlphaFoldDB" id="A0A7R9PWW2"/>
<keyword evidence="2" id="KW-0677">Repeat</keyword>
<organism evidence="8">
    <name type="scientific">Medioppia subpectinata</name>
    <dbReference type="NCBI Taxonomy" id="1979941"/>
    <lineage>
        <taxon>Eukaryota</taxon>
        <taxon>Metazoa</taxon>
        <taxon>Ecdysozoa</taxon>
        <taxon>Arthropoda</taxon>
        <taxon>Chelicerata</taxon>
        <taxon>Arachnida</taxon>
        <taxon>Acari</taxon>
        <taxon>Acariformes</taxon>
        <taxon>Sarcoptiformes</taxon>
        <taxon>Oribatida</taxon>
        <taxon>Brachypylina</taxon>
        <taxon>Oppioidea</taxon>
        <taxon>Oppiidae</taxon>
        <taxon>Medioppia</taxon>
    </lineage>
</organism>
<dbReference type="InterPro" id="IPR047120">
    <property type="entry name" value="Pk/Esn/Tes"/>
</dbReference>
<evidence type="ECO:0000256" key="2">
    <source>
        <dbReference type="ARBA" id="ARBA00022737"/>
    </source>
</evidence>
<accession>A0A7R9PWW2</accession>
<dbReference type="InterPro" id="IPR033726">
    <property type="entry name" value="LIM2_prickle"/>
</dbReference>
<sequence length="834" mass="94062">MFSMSKQNNNRMDCEPQVNPSVETKPSHYPQLSAPNPLHGQTSQTSSQPILVSESMTSCSPQISSSATSGFLQQKLTQPLTALLKQRSEHKNSNISQFFIHFKGIEWREEQLKYQMPSHDLQMFKLQTNEVKFVRNQQRKAQIKPQLFLNKTINYCFKCRTAIENGSYGVKISVIKNGNQNIGYTTTADEEESAASKVIPSDPTHPTLNGSTALYHIQCFTCEECQEVLVDLKAYLYTNSDSTDGSRIVNTLYCSRHFVELFKPRCQSCDHLIFDEECTEAEGKAWHLGHFACNECKRSLGGQQYIMADPSKQSDKKALNATNPQIPERKKQQLPYCLTCFDILFGELCEECGELIGCDVGAISHEGRSWHAIDGCFKCNQCSKPLLGKPFLPAFDGRIYCSITCSQQTIQRNRNRDRRKQRPPHNSVAISIEDNHISQTNVTNFNQNFTNNIMNQQMLDYIQRYQQFSRAPDYVMEYMKQQLIQNGINGGNDIIGATIECGSSLSEDERTNHHVVDHKILTTNHNNNYNQMTSKTSSDSSSLNVNTFDANNSAVNRNAMKYNPSITSSSNETTPLLLRSLEEKAKQLTQTRNQTKQLSHNTKIFSEQSLPQSESPSQTSQADQSSNSSIIDNNNSTIRSINADVIQDVRNSVEVDTPSTQSTALQSTSSQTTPEINPRLANNQKSVTFDPSVKETTGTRRVNRNRRSRPTKRHEWSDNHSCSTCSTCSSSSSSSDDNFDYESTLERNRNQWLGTKIQYVSNDRKKNVTNAMIRRPANVSNGLLALLVAFGIGSGYYIFEPTVRDLIIEKSRRDQQLGPVTDGHIIAEKIIEKK</sequence>
<keyword evidence="3 5" id="KW-0862">Zinc</keyword>
<feature type="region of interest" description="Disordered" evidence="6">
    <location>
        <begin position="1"/>
        <end position="53"/>
    </location>
</feature>
<dbReference type="InterPro" id="IPR001781">
    <property type="entry name" value="Znf_LIM"/>
</dbReference>
<dbReference type="Gene3D" id="2.10.110.10">
    <property type="entry name" value="Cysteine Rich Protein"/>
    <property type="match status" value="3"/>
</dbReference>
<feature type="region of interest" description="Disordered" evidence="6">
    <location>
        <begin position="606"/>
        <end position="635"/>
    </location>
</feature>
<dbReference type="PROSITE" id="PS00478">
    <property type="entry name" value="LIM_DOMAIN_1"/>
    <property type="match status" value="1"/>
</dbReference>
<dbReference type="EMBL" id="OC855923">
    <property type="protein sequence ID" value="CAD7622894.1"/>
    <property type="molecule type" value="Genomic_DNA"/>
</dbReference>
<keyword evidence="9" id="KW-1185">Reference proteome</keyword>
<dbReference type="CDD" id="cd09418">
    <property type="entry name" value="LIM2_Prickle"/>
    <property type="match status" value="1"/>
</dbReference>
<gene>
    <name evidence="8" type="ORF">OSB1V03_LOCUS3357</name>
</gene>
<evidence type="ECO:0000256" key="4">
    <source>
        <dbReference type="ARBA" id="ARBA00023038"/>
    </source>
</evidence>
<evidence type="ECO:0000256" key="5">
    <source>
        <dbReference type="PROSITE-ProRule" id="PRU00125"/>
    </source>
</evidence>
<dbReference type="OrthoDB" id="10069167at2759"/>
<feature type="compositionally biased region" description="Polar residues" evidence="6">
    <location>
        <begin position="1"/>
        <end position="11"/>
    </location>
</feature>
<feature type="compositionally biased region" description="Low complexity" evidence="6">
    <location>
        <begin position="659"/>
        <end position="673"/>
    </location>
</feature>
<feature type="compositionally biased region" description="Basic residues" evidence="6">
    <location>
        <begin position="701"/>
        <end position="712"/>
    </location>
</feature>
<dbReference type="SMART" id="SM00132">
    <property type="entry name" value="LIM"/>
    <property type="match status" value="3"/>
</dbReference>
<feature type="region of interest" description="Disordered" evidence="6">
    <location>
        <begin position="654"/>
        <end position="720"/>
    </location>
</feature>
<evidence type="ECO:0000256" key="6">
    <source>
        <dbReference type="SAM" id="MobiDB-lite"/>
    </source>
</evidence>
<reference evidence="8" key="1">
    <citation type="submission" date="2020-11" db="EMBL/GenBank/DDBJ databases">
        <authorList>
            <person name="Tran Van P."/>
        </authorList>
    </citation>
    <scope>NUCLEOTIDE SEQUENCE</scope>
</reference>
<evidence type="ECO:0000256" key="3">
    <source>
        <dbReference type="ARBA" id="ARBA00022833"/>
    </source>
</evidence>
<evidence type="ECO:0000313" key="9">
    <source>
        <dbReference type="Proteomes" id="UP000759131"/>
    </source>
</evidence>
<evidence type="ECO:0000259" key="7">
    <source>
        <dbReference type="PROSITE" id="PS50023"/>
    </source>
</evidence>
<evidence type="ECO:0000313" key="8">
    <source>
        <dbReference type="EMBL" id="CAD7622894.1"/>
    </source>
</evidence>
<dbReference type="Pfam" id="PF00412">
    <property type="entry name" value="LIM"/>
    <property type="match status" value="3"/>
</dbReference>
<dbReference type="PANTHER" id="PTHR24211">
    <property type="entry name" value="LIM DOMAIN-CONTAINING PROTEIN"/>
    <property type="match status" value="1"/>
</dbReference>
<keyword evidence="1 5" id="KW-0479">Metal-binding</keyword>
<dbReference type="FunFam" id="2.10.110.10:FF:000005">
    <property type="entry name" value="Testin isoform 1"/>
    <property type="match status" value="1"/>
</dbReference>